<dbReference type="GO" id="GO:0016887">
    <property type="term" value="F:ATP hydrolysis activity"/>
    <property type="evidence" value="ECO:0007669"/>
    <property type="project" value="InterPro"/>
</dbReference>
<dbReference type="GO" id="GO:0005524">
    <property type="term" value="F:ATP binding"/>
    <property type="evidence" value="ECO:0007669"/>
    <property type="project" value="UniProtKB-KW"/>
</dbReference>
<keyword evidence="2" id="KW-0547">Nucleotide-binding</keyword>
<evidence type="ECO:0000256" key="2">
    <source>
        <dbReference type="ARBA" id="ARBA00022741"/>
    </source>
</evidence>
<dbReference type="Pfam" id="PF00005">
    <property type="entry name" value="ABC_tran"/>
    <property type="match status" value="1"/>
</dbReference>
<dbReference type="InterPro" id="IPR027417">
    <property type="entry name" value="P-loop_NTPase"/>
</dbReference>
<evidence type="ECO:0000259" key="4">
    <source>
        <dbReference type="PROSITE" id="PS50893"/>
    </source>
</evidence>
<dbReference type="PANTHER" id="PTHR24220:SF86">
    <property type="entry name" value="ABC TRANSPORTER ABCH.1"/>
    <property type="match status" value="1"/>
</dbReference>
<accession>A0A1I1XHY2</accession>
<evidence type="ECO:0000256" key="1">
    <source>
        <dbReference type="ARBA" id="ARBA00022448"/>
    </source>
</evidence>
<keyword evidence="3 5" id="KW-0067">ATP-binding</keyword>
<dbReference type="EMBL" id="FOMT01000002">
    <property type="protein sequence ID" value="SFE05353.1"/>
    <property type="molecule type" value="Genomic_DNA"/>
</dbReference>
<evidence type="ECO:0000313" key="6">
    <source>
        <dbReference type="Proteomes" id="UP000198855"/>
    </source>
</evidence>
<dbReference type="InterPro" id="IPR003593">
    <property type="entry name" value="AAA+_ATPase"/>
</dbReference>
<dbReference type="InterPro" id="IPR017911">
    <property type="entry name" value="MacB-like_ATP-bd"/>
</dbReference>
<keyword evidence="1" id="KW-0813">Transport</keyword>
<dbReference type="Gene3D" id="3.40.50.300">
    <property type="entry name" value="P-loop containing nucleotide triphosphate hydrolases"/>
    <property type="match status" value="1"/>
</dbReference>
<dbReference type="SMART" id="SM00382">
    <property type="entry name" value="AAA"/>
    <property type="match status" value="1"/>
</dbReference>
<proteinExistence type="predicted"/>
<dbReference type="RefSeq" id="WP_281248359.1">
    <property type="nucleotide sequence ID" value="NZ_FOMT01000002.1"/>
</dbReference>
<evidence type="ECO:0000313" key="5">
    <source>
        <dbReference type="EMBL" id="SFE05353.1"/>
    </source>
</evidence>
<dbReference type="Proteomes" id="UP000198855">
    <property type="component" value="Unassembled WGS sequence"/>
</dbReference>
<dbReference type="InterPro" id="IPR003439">
    <property type="entry name" value="ABC_transporter-like_ATP-bd"/>
</dbReference>
<feature type="domain" description="ABC transporter" evidence="4">
    <location>
        <begin position="4"/>
        <end position="221"/>
    </location>
</feature>
<dbReference type="InterPro" id="IPR015854">
    <property type="entry name" value="ABC_transpr_LolD-like"/>
</dbReference>
<evidence type="ECO:0000256" key="3">
    <source>
        <dbReference type="ARBA" id="ARBA00022840"/>
    </source>
</evidence>
<dbReference type="PROSITE" id="PS00211">
    <property type="entry name" value="ABC_TRANSPORTER_1"/>
    <property type="match status" value="1"/>
</dbReference>
<dbReference type="SUPFAM" id="SSF52540">
    <property type="entry name" value="P-loop containing nucleoside triphosphate hydrolases"/>
    <property type="match status" value="1"/>
</dbReference>
<sequence length="221" mass="24101">MAIVQMEQITKHYRMGGQRFTALQHISLEVQQGEFVAIQGPSGSGKSTLMNIMGCLDTADSGTYMLEGRRVSAMSDNQLADVRNRRIGFIFQNYNLIPSLTAYDNVELPLIYRGVPANQRKQAVLETLESVGLSGHLHHRPAELSGGQQQRVAIARALATNPSILLADEPTGALDSHTGKEIMALLAKLHAEGHTIILITHDQAVASYADRVLYIRDGAIA</sequence>
<dbReference type="STRING" id="1045775.SAMN05216378_2126"/>
<dbReference type="GO" id="GO:0098796">
    <property type="term" value="C:membrane protein complex"/>
    <property type="evidence" value="ECO:0007669"/>
    <property type="project" value="UniProtKB-ARBA"/>
</dbReference>
<dbReference type="PANTHER" id="PTHR24220">
    <property type="entry name" value="IMPORT ATP-BINDING PROTEIN"/>
    <property type="match status" value="1"/>
</dbReference>
<dbReference type="InterPro" id="IPR017871">
    <property type="entry name" value="ABC_transporter-like_CS"/>
</dbReference>
<dbReference type="CDD" id="cd03255">
    <property type="entry name" value="ABC_MJ0796_LolCDE_FtsE"/>
    <property type="match status" value="1"/>
</dbReference>
<dbReference type="GO" id="GO:0022857">
    <property type="term" value="F:transmembrane transporter activity"/>
    <property type="evidence" value="ECO:0007669"/>
    <property type="project" value="TreeGrafter"/>
</dbReference>
<dbReference type="PROSITE" id="PS50893">
    <property type="entry name" value="ABC_TRANSPORTER_2"/>
    <property type="match status" value="1"/>
</dbReference>
<reference evidence="6" key="1">
    <citation type="submission" date="2016-10" db="EMBL/GenBank/DDBJ databases">
        <authorList>
            <person name="Varghese N."/>
            <person name="Submissions S."/>
        </authorList>
    </citation>
    <scope>NUCLEOTIDE SEQUENCE [LARGE SCALE GENOMIC DNA]</scope>
    <source>
        <strain evidence="6">CGMCC 1.10784</strain>
    </source>
</reference>
<protein>
    <submittedName>
        <fullName evidence="5">Putative ABC transport system ATP-binding protein</fullName>
    </submittedName>
</protein>
<dbReference type="FunFam" id="3.40.50.300:FF:000032">
    <property type="entry name" value="Export ABC transporter ATP-binding protein"/>
    <property type="match status" value="1"/>
</dbReference>
<name>A0A1I1XHY2_9BACL</name>
<gene>
    <name evidence="5" type="ORF">SAMN05216378_2126</name>
</gene>
<keyword evidence="6" id="KW-1185">Reference proteome</keyword>
<dbReference type="GO" id="GO:0005886">
    <property type="term" value="C:plasma membrane"/>
    <property type="evidence" value="ECO:0007669"/>
    <property type="project" value="TreeGrafter"/>
</dbReference>
<organism evidence="5 6">
    <name type="scientific">Paenibacillus catalpae</name>
    <dbReference type="NCBI Taxonomy" id="1045775"/>
    <lineage>
        <taxon>Bacteria</taxon>
        <taxon>Bacillati</taxon>
        <taxon>Bacillota</taxon>
        <taxon>Bacilli</taxon>
        <taxon>Bacillales</taxon>
        <taxon>Paenibacillaceae</taxon>
        <taxon>Paenibacillus</taxon>
    </lineage>
</organism>
<dbReference type="AlphaFoldDB" id="A0A1I1XHY2"/>